<proteinExistence type="predicted"/>
<dbReference type="GO" id="GO:0016787">
    <property type="term" value="F:hydrolase activity"/>
    <property type="evidence" value="ECO:0007669"/>
    <property type="project" value="UniProtKB-KW"/>
</dbReference>
<dbReference type="RefSeq" id="WP_390307604.1">
    <property type="nucleotide sequence ID" value="NZ_JBHRRZ010000038.1"/>
</dbReference>
<dbReference type="Proteomes" id="UP001595387">
    <property type="component" value="Unassembled WGS sequence"/>
</dbReference>
<organism evidence="1 2">
    <name type="scientific">Virgibacillus sediminis</name>
    <dbReference type="NCBI Taxonomy" id="202260"/>
    <lineage>
        <taxon>Bacteria</taxon>
        <taxon>Bacillati</taxon>
        <taxon>Bacillota</taxon>
        <taxon>Bacilli</taxon>
        <taxon>Bacillales</taxon>
        <taxon>Bacillaceae</taxon>
        <taxon>Virgibacillus</taxon>
    </lineage>
</organism>
<accession>A0ABV7A9R6</accession>
<keyword evidence="1" id="KW-0378">Hydrolase</keyword>
<dbReference type="SUPFAM" id="SSF55298">
    <property type="entry name" value="YjgF-like"/>
    <property type="match status" value="1"/>
</dbReference>
<reference evidence="2" key="1">
    <citation type="journal article" date="2019" name="Int. J. Syst. Evol. Microbiol.">
        <title>The Global Catalogue of Microorganisms (GCM) 10K type strain sequencing project: providing services to taxonomists for standard genome sequencing and annotation.</title>
        <authorList>
            <consortium name="The Broad Institute Genomics Platform"/>
            <consortium name="The Broad Institute Genome Sequencing Center for Infectious Disease"/>
            <person name="Wu L."/>
            <person name="Ma J."/>
        </authorList>
    </citation>
    <scope>NUCLEOTIDE SEQUENCE [LARGE SCALE GENOMIC DNA]</scope>
    <source>
        <strain evidence="2">KCTC 13193</strain>
    </source>
</reference>
<name>A0ABV7A9R6_9BACI</name>
<evidence type="ECO:0000313" key="2">
    <source>
        <dbReference type="Proteomes" id="UP001595387"/>
    </source>
</evidence>
<keyword evidence="2" id="KW-1185">Reference proteome</keyword>
<dbReference type="InterPro" id="IPR035959">
    <property type="entry name" value="RutC-like_sf"/>
</dbReference>
<dbReference type="CDD" id="cd00448">
    <property type="entry name" value="YjgF_YER057c_UK114_family"/>
    <property type="match status" value="1"/>
</dbReference>
<gene>
    <name evidence="1" type="ORF">ACFODW_15020</name>
</gene>
<dbReference type="Pfam" id="PF01042">
    <property type="entry name" value="Ribonuc_L-PSP"/>
    <property type="match status" value="1"/>
</dbReference>
<dbReference type="EC" id="3.5.-.-" evidence="1"/>
<protein>
    <submittedName>
        <fullName evidence="1">RidA family protein</fullName>
        <ecNumber evidence="1">3.5.-.-</ecNumber>
    </submittedName>
</protein>
<dbReference type="PANTHER" id="PTHR11803:SF39">
    <property type="entry name" value="2-IMINOBUTANOATE_2-IMINOPROPANOATE DEAMINASE"/>
    <property type="match status" value="1"/>
</dbReference>
<comment type="caution">
    <text evidence="1">The sequence shown here is derived from an EMBL/GenBank/DDBJ whole genome shotgun (WGS) entry which is preliminary data.</text>
</comment>
<dbReference type="InterPro" id="IPR006175">
    <property type="entry name" value="YjgF/YER057c/UK114"/>
</dbReference>
<sequence>MKEKIQTNNAPAPTGPYSQAIFQDGFVFISGQDGIHPNGESAGETIALQTEAALRNIESILKEAGGSLENLVFVTCHLDELTEENAHEFNQAYRKYFEQVENKPARITVGSQLLDGKVEITAIAAIGS</sequence>
<evidence type="ECO:0000313" key="1">
    <source>
        <dbReference type="EMBL" id="MFC2949631.1"/>
    </source>
</evidence>
<dbReference type="PANTHER" id="PTHR11803">
    <property type="entry name" value="2-IMINOBUTANOATE/2-IMINOPROPANOATE DEAMINASE RIDA"/>
    <property type="match status" value="1"/>
</dbReference>
<dbReference type="EMBL" id="JBHRRZ010000038">
    <property type="protein sequence ID" value="MFC2949631.1"/>
    <property type="molecule type" value="Genomic_DNA"/>
</dbReference>
<dbReference type="Gene3D" id="3.30.1330.40">
    <property type="entry name" value="RutC-like"/>
    <property type="match status" value="1"/>
</dbReference>